<sequence>MTVEQIKAPAHRTRKVPAKLVREELKGVPLYYKGYKGVMNGSKKLEDIMGSSSLQSYIVGVIYGILFSMVNRKKYILTTNETGLHLGHNNNFSTDIAIFLKENVILDDKYFSVAPEIAIEVDVKIETDQELDYIFTKSEEMMAHGTKRIFWIITKHRKVFIMEQGETTIIVDWDKEVRVMDNVVINIHKIVSEEGLI</sequence>
<dbReference type="EMBL" id="JACIBY010000009">
    <property type="protein sequence ID" value="MBB3839988.1"/>
    <property type="molecule type" value="Genomic_DNA"/>
</dbReference>
<keyword evidence="1" id="KW-1133">Transmembrane helix</keyword>
<evidence type="ECO:0008006" key="4">
    <source>
        <dbReference type="Google" id="ProtNLM"/>
    </source>
</evidence>
<keyword evidence="1" id="KW-0812">Transmembrane</keyword>
<feature type="transmembrane region" description="Helical" evidence="1">
    <location>
        <begin position="54"/>
        <end position="70"/>
    </location>
</feature>
<dbReference type="InterPro" id="IPR012296">
    <property type="entry name" value="Nuclease_put_TT1808"/>
</dbReference>
<dbReference type="RefSeq" id="WP_183976697.1">
    <property type="nucleotide sequence ID" value="NZ_JACIBY010000009.1"/>
</dbReference>
<accession>A0A7W5ZMC3</accession>
<keyword evidence="1" id="KW-0472">Membrane</keyword>
<reference evidence="2 3" key="1">
    <citation type="submission" date="2020-08" db="EMBL/GenBank/DDBJ databases">
        <title>Genomic Encyclopedia of Type Strains, Phase IV (KMG-IV): sequencing the most valuable type-strain genomes for metagenomic binning, comparative biology and taxonomic classification.</title>
        <authorList>
            <person name="Goeker M."/>
        </authorList>
    </citation>
    <scope>NUCLEOTIDE SEQUENCE [LARGE SCALE GENOMIC DNA]</scope>
    <source>
        <strain evidence="2 3">DSM 17976</strain>
    </source>
</reference>
<organism evidence="2 3">
    <name type="scientific">Runella defluvii</name>
    <dbReference type="NCBI Taxonomy" id="370973"/>
    <lineage>
        <taxon>Bacteria</taxon>
        <taxon>Pseudomonadati</taxon>
        <taxon>Bacteroidota</taxon>
        <taxon>Cytophagia</taxon>
        <taxon>Cytophagales</taxon>
        <taxon>Spirosomataceae</taxon>
        <taxon>Runella</taxon>
    </lineage>
</organism>
<dbReference type="InterPro" id="IPR011335">
    <property type="entry name" value="Restrct_endonuc-II-like"/>
</dbReference>
<keyword evidence="3" id="KW-1185">Reference proteome</keyword>
<comment type="caution">
    <text evidence="2">The sequence shown here is derived from an EMBL/GenBank/DDBJ whole genome shotgun (WGS) entry which is preliminary data.</text>
</comment>
<evidence type="ECO:0000313" key="2">
    <source>
        <dbReference type="EMBL" id="MBB3839988.1"/>
    </source>
</evidence>
<name>A0A7W5ZMC3_9BACT</name>
<dbReference type="SUPFAM" id="SSF52980">
    <property type="entry name" value="Restriction endonuclease-like"/>
    <property type="match status" value="1"/>
</dbReference>
<evidence type="ECO:0000313" key="3">
    <source>
        <dbReference type="Proteomes" id="UP000541352"/>
    </source>
</evidence>
<proteinExistence type="predicted"/>
<protein>
    <recommendedName>
        <fullName evidence="4">Uma2 family endonuclease</fullName>
    </recommendedName>
</protein>
<dbReference type="Proteomes" id="UP000541352">
    <property type="component" value="Unassembled WGS sequence"/>
</dbReference>
<evidence type="ECO:0000256" key="1">
    <source>
        <dbReference type="SAM" id="Phobius"/>
    </source>
</evidence>
<dbReference type="Gene3D" id="3.90.1570.10">
    <property type="entry name" value="tt1808, chain A"/>
    <property type="match status" value="1"/>
</dbReference>
<gene>
    <name evidence="2" type="ORF">FHS57_004001</name>
</gene>
<dbReference type="AlphaFoldDB" id="A0A7W5ZMC3"/>